<sequence length="339" mass="37215">MELTVALVLTQKPPPEQIYATSEERKQRNRQAQAAFRERRTEYIKQLEETIRVHESNLHNLQAAHRTAAEECLMLRYKNSLLERILLEKGIDVQAELQAKTGSPNLAPTHMPQNLVQPPPLQRAMMHRHQARKSTSSIAPKTEPGTALPPPLQLHKSAPSPKNRPTPSSHANSPNATTSAFSPAASDTLSMRGSISGLSRQQMTPISVATPTSRQPLMHAGARGTMGSGASFYPTPSFQNHIEQLEQEYEADMVDDSEIETPSGPGPYPGGFNGEHQPMLLSPASTGHGHGHGHQVTTSSHYPSMTQLLDQNADWDPFGLSASMAFPGQPFHFDQAHMR</sequence>
<organism evidence="5 6">
    <name type="scientific">Trichoderma cornu-damae</name>
    <dbReference type="NCBI Taxonomy" id="654480"/>
    <lineage>
        <taxon>Eukaryota</taxon>
        <taxon>Fungi</taxon>
        <taxon>Dikarya</taxon>
        <taxon>Ascomycota</taxon>
        <taxon>Pezizomycotina</taxon>
        <taxon>Sordariomycetes</taxon>
        <taxon>Hypocreomycetidae</taxon>
        <taxon>Hypocreales</taxon>
        <taxon>Hypocreaceae</taxon>
        <taxon>Trichoderma</taxon>
    </lineage>
</organism>
<dbReference type="GO" id="GO:0090575">
    <property type="term" value="C:RNA polymerase II transcription regulator complex"/>
    <property type="evidence" value="ECO:0007669"/>
    <property type="project" value="TreeGrafter"/>
</dbReference>
<evidence type="ECO:0000256" key="3">
    <source>
        <dbReference type="SAM" id="MobiDB-lite"/>
    </source>
</evidence>
<name>A0A9P8QQU6_9HYPO</name>
<dbReference type="Proteomes" id="UP000827724">
    <property type="component" value="Unassembled WGS sequence"/>
</dbReference>
<dbReference type="PROSITE" id="PS00036">
    <property type="entry name" value="BZIP_BASIC"/>
    <property type="match status" value="1"/>
</dbReference>
<dbReference type="SMART" id="SM00338">
    <property type="entry name" value="BRLZ"/>
    <property type="match status" value="1"/>
</dbReference>
<evidence type="ECO:0000313" key="6">
    <source>
        <dbReference type="Proteomes" id="UP000827724"/>
    </source>
</evidence>
<dbReference type="OrthoDB" id="2285533at2759"/>
<dbReference type="CDD" id="cd14688">
    <property type="entry name" value="bZIP_YAP"/>
    <property type="match status" value="1"/>
</dbReference>
<comment type="subcellular location">
    <subcellularLocation>
        <location evidence="1">Nucleus</location>
    </subcellularLocation>
</comment>
<evidence type="ECO:0000259" key="4">
    <source>
        <dbReference type="PROSITE" id="PS00036"/>
    </source>
</evidence>
<dbReference type="SUPFAM" id="SSF57959">
    <property type="entry name" value="Leucine zipper domain"/>
    <property type="match status" value="1"/>
</dbReference>
<proteinExistence type="predicted"/>
<evidence type="ECO:0000256" key="1">
    <source>
        <dbReference type="ARBA" id="ARBA00004123"/>
    </source>
</evidence>
<dbReference type="PANTHER" id="PTHR40621:SF9">
    <property type="entry name" value="MEAB PROTEIN"/>
    <property type="match status" value="1"/>
</dbReference>
<dbReference type="GO" id="GO:0001228">
    <property type="term" value="F:DNA-binding transcription activator activity, RNA polymerase II-specific"/>
    <property type="evidence" value="ECO:0007669"/>
    <property type="project" value="TreeGrafter"/>
</dbReference>
<dbReference type="InterPro" id="IPR050936">
    <property type="entry name" value="AP-1-like"/>
</dbReference>
<dbReference type="GO" id="GO:0000976">
    <property type="term" value="F:transcription cis-regulatory region binding"/>
    <property type="evidence" value="ECO:0007669"/>
    <property type="project" value="InterPro"/>
</dbReference>
<dbReference type="AlphaFoldDB" id="A0A9P8QQU6"/>
<dbReference type="InterPro" id="IPR046347">
    <property type="entry name" value="bZIP_sf"/>
</dbReference>
<reference evidence="5" key="1">
    <citation type="submission" date="2021-08" db="EMBL/GenBank/DDBJ databases">
        <title>Chromosome-Level Trichoderma cornu-damae using Hi-C Data.</title>
        <authorList>
            <person name="Kim C.S."/>
        </authorList>
    </citation>
    <scope>NUCLEOTIDE SEQUENCE</scope>
    <source>
        <strain evidence="5">KA19-0412C</strain>
    </source>
</reference>
<dbReference type="PANTHER" id="PTHR40621">
    <property type="entry name" value="TRANSCRIPTION FACTOR KAPC-RELATED"/>
    <property type="match status" value="1"/>
</dbReference>
<dbReference type="Gene3D" id="1.20.5.170">
    <property type="match status" value="1"/>
</dbReference>
<accession>A0A9P8QQU6</accession>
<comment type="caution">
    <text evidence="5">The sequence shown here is derived from an EMBL/GenBank/DDBJ whole genome shotgun (WGS) entry which is preliminary data.</text>
</comment>
<evidence type="ECO:0000313" key="5">
    <source>
        <dbReference type="EMBL" id="KAH6606822.1"/>
    </source>
</evidence>
<protein>
    <recommendedName>
        <fullName evidence="4">BZIP domain-containing protein</fullName>
    </recommendedName>
</protein>
<dbReference type="InterPro" id="IPR004827">
    <property type="entry name" value="bZIP"/>
</dbReference>
<keyword evidence="6" id="KW-1185">Reference proteome</keyword>
<feature type="domain" description="BZIP" evidence="4">
    <location>
        <begin position="25"/>
        <end position="39"/>
    </location>
</feature>
<dbReference type="EMBL" id="JAIWOZ010000004">
    <property type="protein sequence ID" value="KAH6606822.1"/>
    <property type="molecule type" value="Genomic_DNA"/>
</dbReference>
<keyword evidence="2" id="KW-0539">Nucleus</keyword>
<gene>
    <name evidence="5" type="ORF">Trco_005975</name>
</gene>
<feature type="region of interest" description="Disordered" evidence="3">
    <location>
        <begin position="124"/>
        <end position="191"/>
    </location>
</feature>
<evidence type="ECO:0000256" key="2">
    <source>
        <dbReference type="ARBA" id="ARBA00023242"/>
    </source>
</evidence>
<feature type="compositionally biased region" description="Polar residues" evidence="3">
    <location>
        <begin position="163"/>
        <end position="191"/>
    </location>
</feature>